<feature type="compositionally biased region" description="Low complexity" evidence="1">
    <location>
        <begin position="41"/>
        <end position="52"/>
    </location>
</feature>
<feature type="non-terminal residue" evidence="2">
    <location>
        <position position="418"/>
    </location>
</feature>
<feature type="compositionally biased region" description="Basic and acidic residues" evidence="1">
    <location>
        <begin position="177"/>
        <end position="187"/>
    </location>
</feature>
<keyword evidence="2" id="KW-0436">Ligase</keyword>
<proteinExistence type="predicted"/>
<name>A0A6J4SEU3_9ACTN</name>
<accession>A0A6J4SEU3</accession>
<feature type="region of interest" description="Disordered" evidence="1">
    <location>
        <begin position="205"/>
        <end position="260"/>
    </location>
</feature>
<evidence type="ECO:0000256" key="1">
    <source>
        <dbReference type="SAM" id="MobiDB-lite"/>
    </source>
</evidence>
<feature type="region of interest" description="Disordered" evidence="1">
    <location>
        <begin position="1"/>
        <end position="52"/>
    </location>
</feature>
<feature type="compositionally biased region" description="Basic residues" evidence="1">
    <location>
        <begin position="7"/>
        <end position="22"/>
    </location>
</feature>
<feature type="compositionally biased region" description="Basic and acidic residues" evidence="1">
    <location>
        <begin position="328"/>
        <end position="382"/>
    </location>
</feature>
<protein>
    <submittedName>
        <fullName evidence="2">Glutamine synthetase type I</fullName>
        <ecNumber evidence="2">6.3.1.2</ecNumber>
    </submittedName>
</protein>
<organism evidence="2">
    <name type="scientific">uncultured Solirubrobacteraceae bacterium</name>
    <dbReference type="NCBI Taxonomy" id="1162706"/>
    <lineage>
        <taxon>Bacteria</taxon>
        <taxon>Bacillati</taxon>
        <taxon>Actinomycetota</taxon>
        <taxon>Thermoleophilia</taxon>
        <taxon>Solirubrobacterales</taxon>
        <taxon>Solirubrobacteraceae</taxon>
        <taxon>environmental samples</taxon>
    </lineage>
</organism>
<feature type="non-terminal residue" evidence="2">
    <location>
        <position position="1"/>
    </location>
</feature>
<dbReference type="EMBL" id="CADCVJ010000244">
    <property type="protein sequence ID" value="CAA9497373.1"/>
    <property type="molecule type" value="Genomic_DNA"/>
</dbReference>
<dbReference type="EC" id="6.3.1.2" evidence="2"/>
<sequence>AEVGGHRPGRARGRLRRGHRLRRLGDRGLRPRARERHARQARPVDVPGPAVARVRRRAGHGADVLRHLHARRDAVVGRPAPRPAPGARQGRRRRLHLLHPPRDRVLPAEGAPEGGDGAGPGRRRRLLRPHPARRQPGLPARRDHDARAHGHLGGVQPPRGRARPAGDRPALRRRAVDRRQHPDDPPRHQGGGAVAGRLRHLHAQAVQHPARQRDAHPPVAVRGRPERLLRRRRPAPPVEGREALHRRPAPARRGDHRGDQPVRQLLQAAVVRWRGAAVRLLGLQQPQRAGARADVQAEEERVGAHRGPQPGQRHQPLPVLRAAARGRAQGDRGGLRDAARRRGRRLDAERGRAPGDGHEAAARQPRGGDLRHGDERAGRRDARGARLRLLPAQQARGVAGLPVRGHAVRARPLPPGAV</sequence>
<dbReference type="GO" id="GO:0004356">
    <property type="term" value="F:glutamine synthetase activity"/>
    <property type="evidence" value="ECO:0007669"/>
    <property type="project" value="UniProtKB-EC"/>
</dbReference>
<dbReference type="AlphaFoldDB" id="A0A6J4SEU3"/>
<feature type="compositionally biased region" description="Basic residues" evidence="1">
    <location>
        <begin position="121"/>
        <end position="133"/>
    </location>
</feature>
<evidence type="ECO:0000313" key="2">
    <source>
        <dbReference type="EMBL" id="CAA9497373.1"/>
    </source>
</evidence>
<gene>
    <name evidence="2" type="ORF">AVDCRST_MAG38-2994</name>
</gene>
<feature type="region of interest" description="Disordered" evidence="1">
    <location>
        <begin position="71"/>
        <end position="193"/>
    </location>
</feature>
<reference evidence="2" key="1">
    <citation type="submission" date="2020-02" db="EMBL/GenBank/DDBJ databases">
        <authorList>
            <person name="Meier V. D."/>
        </authorList>
    </citation>
    <scope>NUCLEOTIDE SEQUENCE</scope>
    <source>
        <strain evidence="2">AVDCRST_MAG38</strain>
    </source>
</reference>
<feature type="compositionally biased region" description="Basic residues" evidence="1">
    <location>
        <begin position="89"/>
        <end position="99"/>
    </location>
</feature>
<feature type="region of interest" description="Disordered" evidence="1">
    <location>
        <begin position="286"/>
        <end position="382"/>
    </location>
</feature>
<feature type="compositionally biased region" description="Basic residues" evidence="1">
    <location>
        <begin position="30"/>
        <end position="40"/>
    </location>
</feature>